<dbReference type="GO" id="GO:0003735">
    <property type="term" value="F:structural constituent of ribosome"/>
    <property type="evidence" value="ECO:0007669"/>
    <property type="project" value="InterPro"/>
</dbReference>
<keyword evidence="2" id="KW-0689">Ribosomal protein</keyword>
<dbReference type="GO" id="GO:0006412">
    <property type="term" value="P:translation"/>
    <property type="evidence" value="ECO:0007669"/>
    <property type="project" value="InterPro"/>
</dbReference>
<sequence length="56" mass="6048">MVATSICRMMAMSLCTCTSPSNRIISSEDHPSSQMSMAEVDKVTGKFNGQFQASTI</sequence>
<evidence type="ECO:0000313" key="4">
    <source>
        <dbReference type="EMBL" id="CAD7683026.1"/>
    </source>
</evidence>
<reference evidence="4" key="1">
    <citation type="submission" date="2020-12" db="EMBL/GenBank/DDBJ databases">
        <authorList>
            <consortium name="Molecular Ecology Group"/>
        </authorList>
    </citation>
    <scope>NUCLEOTIDE SEQUENCE</scope>
    <source>
        <strain evidence="4">TBG_1078</strain>
    </source>
</reference>
<evidence type="ECO:0000256" key="3">
    <source>
        <dbReference type="ARBA" id="ARBA00023274"/>
    </source>
</evidence>
<dbReference type="InterPro" id="IPR038579">
    <property type="entry name" value="Ribosomal_eS21_sf"/>
</dbReference>
<evidence type="ECO:0000256" key="1">
    <source>
        <dbReference type="ARBA" id="ARBA00010228"/>
    </source>
</evidence>
<name>A0A811Z2S4_NYCPR</name>
<protein>
    <submittedName>
        <fullName evidence="4">(raccoon dog) hypothetical protein</fullName>
    </submittedName>
</protein>
<dbReference type="Gene3D" id="3.30.1230.20">
    <property type="match status" value="1"/>
</dbReference>
<keyword evidence="3" id="KW-0687">Ribonucleoprotein</keyword>
<proteinExistence type="inferred from homology"/>
<dbReference type="AlphaFoldDB" id="A0A811Z2S4"/>
<dbReference type="InterPro" id="IPR001931">
    <property type="entry name" value="Ribosomal_eS21"/>
</dbReference>
<accession>A0A811Z2S4</accession>
<comment type="caution">
    <text evidence="4">The sequence shown here is derived from an EMBL/GenBank/DDBJ whole genome shotgun (WGS) entry which is preliminary data.</text>
</comment>
<keyword evidence="5" id="KW-1185">Reference proteome</keyword>
<dbReference type="Proteomes" id="UP000645828">
    <property type="component" value="Unassembled WGS sequence"/>
</dbReference>
<gene>
    <name evidence="4" type="ORF">NYPRO_LOCUS15818</name>
</gene>
<dbReference type="GO" id="GO:0005840">
    <property type="term" value="C:ribosome"/>
    <property type="evidence" value="ECO:0007669"/>
    <property type="project" value="UniProtKB-KW"/>
</dbReference>
<organism evidence="4 5">
    <name type="scientific">Nyctereutes procyonoides</name>
    <name type="common">Raccoon dog</name>
    <name type="synonym">Canis procyonoides</name>
    <dbReference type="NCBI Taxonomy" id="34880"/>
    <lineage>
        <taxon>Eukaryota</taxon>
        <taxon>Metazoa</taxon>
        <taxon>Chordata</taxon>
        <taxon>Craniata</taxon>
        <taxon>Vertebrata</taxon>
        <taxon>Euteleostomi</taxon>
        <taxon>Mammalia</taxon>
        <taxon>Eutheria</taxon>
        <taxon>Laurasiatheria</taxon>
        <taxon>Carnivora</taxon>
        <taxon>Caniformia</taxon>
        <taxon>Canidae</taxon>
        <taxon>Nyctereutes</taxon>
    </lineage>
</organism>
<dbReference type="Pfam" id="PF01249">
    <property type="entry name" value="Ribosomal_S21e"/>
    <property type="match status" value="1"/>
</dbReference>
<evidence type="ECO:0000313" key="5">
    <source>
        <dbReference type="Proteomes" id="UP000645828"/>
    </source>
</evidence>
<comment type="similarity">
    <text evidence="1">Belongs to the eukaryotic ribosomal protein eS21 family.</text>
</comment>
<dbReference type="EMBL" id="CAJHUB010000755">
    <property type="protein sequence ID" value="CAD7683026.1"/>
    <property type="molecule type" value="Genomic_DNA"/>
</dbReference>
<evidence type="ECO:0000256" key="2">
    <source>
        <dbReference type="ARBA" id="ARBA00022980"/>
    </source>
</evidence>
<dbReference type="GO" id="GO:1990904">
    <property type="term" value="C:ribonucleoprotein complex"/>
    <property type="evidence" value="ECO:0007669"/>
    <property type="project" value="UniProtKB-KW"/>
</dbReference>